<dbReference type="KEGG" id="nai:NECAME_18693"/>
<feature type="transmembrane region" description="Helical" evidence="1">
    <location>
        <begin position="21"/>
        <end position="45"/>
    </location>
</feature>
<dbReference type="Proteomes" id="UP000053676">
    <property type="component" value="Unassembled WGS sequence"/>
</dbReference>
<accession>W2ST92</accession>
<evidence type="ECO:0000256" key="1">
    <source>
        <dbReference type="SAM" id="Phobius"/>
    </source>
</evidence>
<protein>
    <submittedName>
        <fullName evidence="2">Uncharacterized protein</fullName>
    </submittedName>
</protein>
<sequence>MVIQRKTLSGPQKRPWKLRTAPNVPILGTTTPLISSLASCFPSFLFSS</sequence>
<evidence type="ECO:0000313" key="3">
    <source>
        <dbReference type="Proteomes" id="UP000053676"/>
    </source>
</evidence>
<keyword evidence="1" id="KW-0812">Transmembrane</keyword>
<keyword evidence="1" id="KW-0472">Membrane</keyword>
<reference evidence="3" key="1">
    <citation type="journal article" date="2014" name="Nat. Genet.">
        <title>Genome of the human hookworm Necator americanus.</title>
        <authorList>
            <person name="Tang Y.T."/>
            <person name="Gao X."/>
            <person name="Rosa B.A."/>
            <person name="Abubucker S."/>
            <person name="Hallsworth-Pepin K."/>
            <person name="Martin J."/>
            <person name="Tyagi R."/>
            <person name="Heizer E."/>
            <person name="Zhang X."/>
            <person name="Bhonagiri-Palsikar V."/>
            <person name="Minx P."/>
            <person name="Warren W.C."/>
            <person name="Wang Q."/>
            <person name="Zhan B."/>
            <person name="Hotez P.J."/>
            <person name="Sternberg P.W."/>
            <person name="Dougall A."/>
            <person name="Gaze S.T."/>
            <person name="Mulvenna J."/>
            <person name="Sotillo J."/>
            <person name="Ranganathan S."/>
            <person name="Rabelo E.M."/>
            <person name="Wilson R.K."/>
            <person name="Felgner P.L."/>
            <person name="Bethony J."/>
            <person name="Hawdon J.M."/>
            <person name="Gasser R.B."/>
            <person name="Loukas A."/>
            <person name="Mitreva M."/>
        </authorList>
    </citation>
    <scope>NUCLEOTIDE SEQUENCE [LARGE SCALE GENOMIC DNA]</scope>
</reference>
<name>W2ST92_NECAM</name>
<keyword evidence="1" id="KW-1133">Transmembrane helix</keyword>
<organism evidence="2 3">
    <name type="scientific">Necator americanus</name>
    <name type="common">Human hookworm</name>
    <dbReference type="NCBI Taxonomy" id="51031"/>
    <lineage>
        <taxon>Eukaryota</taxon>
        <taxon>Metazoa</taxon>
        <taxon>Ecdysozoa</taxon>
        <taxon>Nematoda</taxon>
        <taxon>Chromadorea</taxon>
        <taxon>Rhabditida</taxon>
        <taxon>Rhabditina</taxon>
        <taxon>Rhabditomorpha</taxon>
        <taxon>Strongyloidea</taxon>
        <taxon>Ancylostomatidae</taxon>
        <taxon>Bunostominae</taxon>
        <taxon>Necator</taxon>
    </lineage>
</organism>
<dbReference type="EMBL" id="KI663143">
    <property type="protein sequence ID" value="ETN72728.1"/>
    <property type="molecule type" value="Genomic_DNA"/>
</dbReference>
<keyword evidence="3" id="KW-1185">Reference proteome</keyword>
<proteinExistence type="predicted"/>
<evidence type="ECO:0000313" key="2">
    <source>
        <dbReference type="EMBL" id="ETN72728.1"/>
    </source>
</evidence>
<gene>
    <name evidence="2" type="ORF">NECAME_18693</name>
</gene>
<dbReference type="AlphaFoldDB" id="W2ST92"/>